<gene>
    <name evidence="1" type="ORF">BTG_10880</name>
</gene>
<evidence type="ECO:0000313" key="2">
    <source>
        <dbReference type="Proteomes" id="UP000005259"/>
    </source>
</evidence>
<sequence length="63" mass="7358">MYTYINSLTSQSNNINTVDLKRNLEIINQIFDQSADLIQYSLTLKDGTFIKIYYFEGLTDEKV</sequence>
<protein>
    <submittedName>
        <fullName evidence="1">Spore germination protein</fullName>
    </submittedName>
</protein>
<accession>A0A9W3NX66</accession>
<name>A0A9W3NX66_BACTU</name>
<dbReference type="KEGG" id="bti:BTG_10880"/>
<reference evidence="1 2" key="1">
    <citation type="submission" date="2012-08" db="EMBL/GenBank/DDBJ databases">
        <authorList>
            <person name="Doggett N."/>
            <person name="Teshima H."/>
            <person name="Bruce D."/>
            <person name="Detter J.C."/>
            <person name="Johnson S.L."/>
            <person name="Han C."/>
        </authorList>
    </citation>
    <scope>NUCLEOTIDE SEQUENCE [LARGE SCALE GENOMIC DNA]</scope>
    <source>
        <strain evidence="1 2">HD-771</strain>
    </source>
</reference>
<proteinExistence type="predicted"/>
<dbReference type="Proteomes" id="UP000005259">
    <property type="component" value="Chromosome"/>
</dbReference>
<dbReference type="AlphaFoldDB" id="A0A9W3NX66"/>
<organism evidence="1 2">
    <name type="scientific">Bacillus thuringiensis HD-771</name>
    <dbReference type="NCBI Taxonomy" id="1218175"/>
    <lineage>
        <taxon>Bacteria</taxon>
        <taxon>Bacillati</taxon>
        <taxon>Bacillota</taxon>
        <taxon>Bacilli</taxon>
        <taxon>Bacillales</taxon>
        <taxon>Bacillaceae</taxon>
        <taxon>Bacillus</taxon>
        <taxon>Bacillus cereus group</taxon>
    </lineage>
</organism>
<evidence type="ECO:0000313" key="1">
    <source>
        <dbReference type="EMBL" id="AFQ15640.1"/>
    </source>
</evidence>
<dbReference type="EMBL" id="CP003752">
    <property type="protein sequence ID" value="AFQ15640.1"/>
    <property type="molecule type" value="Genomic_DNA"/>
</dbReference>